<dbReference type="STRING" id="36849.OXPF_24410"/>
<name>A0A0P8W8E4_9CLOT</name>
<gene>
    <name evidence="4" type="primary">kstR2_2</name>
    <name evidence="4" type="ORF">OXPF_24410</name>
</gene>
<dbReference type="InterPro" id="IPR001647">
    <property type="entry name" value="HTH_TetR"/>
</dbReference>
<dbReference type="SUPFAM" id="SSF46689">
    <property type="entry name" value="Homeodomain-like"/>
    <property type="match status" value="1"/>
</dbReference>
<feature type="DNA-binding region" description="H-T-H motif" evidence="2">
    <location>
        <begin position="26"/>
        <end position="45"/>
    </location>
</feature>
<dbReference type="OrthoDB" id="9808476at2"/>
<protein>
    <submittedName>
        <fullName evidence="4">HTH-type transcriptional repressor KstR2</fullName>
    </submittedName>
</protein>
<reference evidence="4 5" key="1">
    <citation type="submission" date="2015-09" db="EMBL/GenBank/DDBJ databases">
        <title>Genome sequence of Oxobacter pfennigii DSM 3222.</title>
        <authorList>
            <person name="Poehlein A."/>
            <person name="Bengelsdorf F.R."/>
            <person name="Schiel-Bengelsdorf B."/>
            <person name="Duerre P."/>
            <person name="Daniel R."/>
        </authorList>
    </citation>
    <scope>NUCLEOTIDE SEQUENCE [LARGE SCALE GENOMIC DNA]</scope>
    <source>
        <strain evidence="4 5">DSM 3222</strain>
    </source>
</reference>
<dbReference type="PRINTS" id="PR00455">
    <property type="entry name" value="HTHTETR"/>
</dbReference>
<evidence type="ECO:0000256" key="1">
    <source>
        <dbReference type="ARBA" id="ARBA00023125"/>
    </source>
</evidence>
<dbReference type="InterPro" id="IPR050624">
    <property type="entry name" value="HTH-type_Tx_Regulator"/>
</dbReference>
<evidence type="ECO:0000256" key="2">
    <source>
        <dbReference type="PROSITE-ProRule" id="PRU00335"/>
    </source>
</evidence>
<dbReference type="GO" id="GO:0003677">
    <property type="term" value="F:DNA binding"/>
    <property type="evidence" value="ECO:0007669"/>
    <property type="project" value="UniProtKB-UniRule"/>
</dbReference>
<keyword evidence="1 2" id="KW-0238">DNA-binding</keyword>
<dbReference type="InterPro" id="IPR009057">
    <property type="entry name" value="Homeodomain-like_sf"/>
</dbReference>
<dbReference type="PANTHER" id="PTHR43479">
    <property type="entry name" value="ACREF/ENVCD OPERON REPRESSOR-RELATED"/>
    <property type="match status" value="1"/>
</dbReference>
<evidence type="ECO:0000259" key="3">
    <source>
        <dbReference type="PROSITE" id="PS50977"/>
    </source>
</evidence>
<dbReference type="Proteomes" id="UP000050326">
    <property type="component" value="Unassembled WGS sequence"/>
</dbReference>
<evidence type="ECO:0000313" key="5">
    <source>
        <dbReference type="Proteomes" id="UP000050326"/>
    </source>
</evidence>
<dbReference type="AlphaFoldDB" id="A0A0P8W8E4"/>
<dbReference type="Gene3D" id="1.10.357.10">
    <property type="entry name" value="Tetracycline Repressor, domain 2"/>
    <property type="match status" value="1"/>
</dbReference>
<comment type="caution">
    <text evidence="4">The sequence shown here is derived from an EMBL/GenBank/DDBJ whole genome shotgun (WGS) entry which is preliminary data.</text>
</comment>
<evidence type="ECO:0000313" key="4">
    <source>
        <dbReference type="EMBL" id="KPU44273.1"/>
    </source>
</evidence>
<accession>A0A0P8W8E4</accession>
<organism evidence="4 5">
    <name type="scientific">Oxobacter pfennigii</name>
    <dbReference type="NCBI Taxonomy" id="36849"/>
    <lineage>
        <taxon>Bacteria</taxon>
        <taxon>Bacillati</taxon>
        <taxon>Bacillota</taxon>
        <taxon>Clostridia</taxon>
        <taxon>Eubacteriales</taxon>
        <taxon>Clostridiaceae</taxon>
        <taxon>Oxobacter</taxon>
    </lineage>
</organism>
<dbReference type="PANTHER" id="PTHR43479:SF11">
    <property type="entry name" value="ACREF_ENVCD OPERON REPRESSOR-RELATED"/>
    <property type="match status" value="1"/>
</dbReference>
<sequence length="364" mass="42342">MEHETKQKILETAKALFYENGYNNTPVRHISDAAGISTSVLFHHFINKRDIFVHIMRAYVNDLRQAIELFKSELSPIDIIVLYPKIQLHTALNDPRLARMLVDAFNDNIFASSDVDMPSRYSLDFYMDAAEYKDKTYVYDELKKFRYYFYRGVAREIMADFANGDIPFNVKNINHHLVSCYNLFLNIPIDELSNSIKRADRIINLLSFDGLNILVLNDKISEYVTASKKFYVFDHCKTVFINDIEFIGGDTAKKDIKYDIKKKYDKTIILIKYYKLNNPVDIKGIQNSMEDFKGLIQSSYTELKDKFNQSFLVTSFKDNCGDTGSIDADKFEAFNIDAMKTIRKLNMHYNGEDDVTTQCAFIFY</sequence>
<dbReference type="EMBL" id="LKET01000032">
    <property type="protein sequence ID" value="KPU44273.1"/>
    <property type="molecule type" value="Genomic_DNA"/>
</dbReference>
<dbReference type="PROSITE" id="PS50977">
    <property type="entry name" value="HTH_TETR_2"/>
    <property type="match status" value="1"/>
</dbReference>
<dbReference type="RefSeq" id="WP_054875455.1">
    <property type="nucleotide sequence ID" value="NZ_LKET01000032.1"/>
</dbReference>
<feature type="domain" description="HTH tetR-type" evidence="3">
    <location>
        <begin position="3"/>
        <end position="63"/>
    </location>
</feature>
<proteinExistence type="predicted"/>
<keyword evidence="5" id="KW-1185">Reference proteome</keyword>
<dbReference type="Pfam" id="PF00440">
    <property type="entry name" value="TetR_N"/>
    <property type="match status" value="1"/>
</dbReference>